<sequence length="289" mass="33668">MIRLEKVNKKVTKALPANRAIHDGEAAALNCMTLSEKLDFKRMLNQEKITLSTRLNVQGRSKPKTQSKTPISNPHITRLPQELLLRIANNLGFYGSQNIVPLALTCRNFYLLFSDDIERVNLKQLMCPCTNNDLPQYDMDHDHMPMCRPRPLWSCIEDWNGLGGYMYSSGRHDYYCPRKSRLKDCYYWSSQDRLHLPWLIETRWQTVIRIKNQEEAARSLCHALSIGIFIKVSALCDVKADFLIVRAKTSHYAVMNPKIILCELDRQARHSWGKDTMLNYSEWREMIGF</sequence>
<dbReference type="SUPFAM" id="SSF81383">
    <property type="entry name" value="F-box domain"/>
    <property type="match status" value="1"/>
</dbReference>
<keyword evidence="3" id="KW-1185">Reference proteome</keyword>
<comment type="caution">
    <text evidence="2">The sequence shown here is derived from an EMBL/GenBank/DDBJ whole genome shotgun (WGS) entry which is preliminary data.</text>
</comment>
<dbReference type="InterPro" id="IPR036047">
    <property type="entry name" value="F-box-like_dom_sf"/>
</dbReference>
<evidence type="ECO:0008006" key="4">
    <source>
        <dbReference type="Google" id="ProtNLM"/>
    </source>
</evidence>
<evidence type="ECO:0000256" key="1">
    <source>
        <dbReference type="SAM" id="MobiDB-lite"/>
    </source>
</evidence>
<dbReference type="Proteomes" id="UP000308671">
    <property type="component" value="Unassembled WGS sequence"/>
</dbReference>
<protein>
    <recommendedName>
        <fullName evidence="4">F-box domain-containing protein</fullName>
    </recommendedName>
</protein>
<dbReference type="EMBL" id="PQXL01000941">
    <property type="protein sequence ID" value="THV43765.1"/>
    <property type="molecule type" value="Genomic_DNA"/>
</dbReference>
<proteinExistence type="predicted"/>
<evidence type="ECO:0000313" key="3">
    <source>
        <dbReference type="Proteomes" id="UP000308671"/>
    </source>
</evidence>
<name>A0A4S8QL61_9HELO</name>
<organism evidence="2 3">
    <name type="scientific">Botrytis galanthina</name>
    <dbReference type="NCBI Taxonomy" id="278940"/>
    <lineage>
        <taxon>Eukaryota</taxon>
        <taxon>Fungi</taxon>
        <taxon>Dikarya</taxon>
        <taxon>Ascomycota</taxon>
        <taxon>Pezizomycotina</taxon>
        <taxon>Leotiomycetes</taxon>
        <taxon>Helotiales</taxon>
        <taxon>Sclerotiniaceae</taxon>
        <taxon>Botrytis</taxon>
    </lineage>
</organism>
<reference evidence="2 3" key="1">
    <citation type="submission" date="2017-12" db="EMBL/GenBank/DDBJ databases">
        <title>Comparative genomics of Botrytis spp.</title>
        <authorList>
            <person name="Valero-Jimenez C.A."/>
            <person name="Tapia P."/>
            <person name="Veloso J."/>
            <person name="Silva-Moreno E."/>
            <person name="Staats M."/>
            <person name="Valdes J.H."/>
            <person name="Van Kan J.A.L."/>
        </authorList>
    </citation>
    <scope>NUCLEOTIDE SEQUENCE [LARGE SCALE GENOMIC DNA]</scope>
    <source>
        <strain evidence="2 3">MUCL435</strain>
    </source>
</reference>
<evidence type="ECO:0000313" key="2">
    <source>
        <dbReference type="EMBL" id="THV43765.1"/>
    </source>
</evidence>
<gene>
    <name evidence="2" type="ORF">BGAL_0946g00020</name>
</gene>
<accession>A0A4S8QL61</accession>
<dbReference type="OrthoDB" id="3508764at2759"/>
<dbReference type="AlphaFoldDB" id="A0A4S8QL61"/>
<feature type="region of interest" description="Disordered" evidence="1">
    <location>
        <begin position="54"/>
        <end position="73"/>
    </location>
</feature>